<dbReference type="OrthoDB" id="5770459at2"/>
<sequence>MKVAERKAAAYEPEFLHLLGGAEVVNRPMDSEFDVVSLSNEGITKASVDVLTNYLGITRKVFAEDILQLSVKTLERKKSSDKLDSRTSSHVIEIARVVEHALDVFGDETMVKLWLNTANRALNNIKPIQLFNNYTGLNMVDNVLGRIEHGVLS</sequence>
<evidence type="ECO:0000313" key="3">
    <source>
        <dbReference type="Proteomes" id="UP000282759"/>
    </source>
</evidence>
<reference evidence="2 3" key="1">
    <citation type="submission" date="2019-01" db="EMBL/GenBank/DDBJ databases">
        <authorList>
            <person name="Chen W.-M."/>
        </authorList>
    </citation>
    <scope>NUCLEOTIDE SEQUENCE [LARGE SCALE GENOMIC DNA]</scope>
    <source>
        <strain evidence="2 3">YBJ-36</strain>
    </source>
</reference>
<gene>
    <name evidence="2" type="ORF">EOD41_08885</name>
</gene>
<dbReference type="NCBIfam" id="TIGR02293">
    <property type="entry name" value="TAS_TIGR02293"/>
    <property type="match status" value="1"/>
</dbReference>
<dbReference type="InterPro" id="IPR011979">
    <property type="entry name" value="Antitox_Xre"/>
</dbReference>
<dbReference type="AlphaFoldDB" id="A0A3S3TIW2"/>
<dbReference type="RefSeq" id="WP_127704420.1">
    <property type="nucleotide sequence ID" value="NZ_SACK01000002.1"/>
</dbReference>
<comment type="caution">
    <text evidence="2">The sequence shown here is derived from an EMBL/GenBank/DDBJ whole genome shotgun (WGS) entry which is preliminary data.</text>
</comment>
<name>A0A3S3TIW2_9SPHI</name>
<protein>
    <submittedName>
        <fullName evidence="2">DUF2384 domain-containing protein</fullName>
    </submittedName>
</protein>
<evidence type="ECO:0000313" key="2">
    <source>
        <dbReference type="EMBL" id="RVU02055.1"/>
    </source>
</evidence>
<dbReference type="EMBL" id="SACK01000002">
    <property type="protein sequence ID" value="RVU02055.1"/>
    <property type="molecule type" value="Genomic_DNA"/>
</dbReference>
<keyword evidence="3" id="KW-1185">Reference proteome</keyword>
<evidence type="ECO:0000259" key="1">
    <source>
        <dbReference type="Pfam" id="PF09722"/>
    </source>
</evidence>
<accession>A0A3S3TIW2</accession>
<organism evidence="2 3">
    <name type="scientific">Mucilaginibacter limnophilus</name>
    <dbReference type="NCBI Taxonomy" id="1932778"/>
    <lineage>
        <taxon>Bacteria</taxon>
        <taxon>Pseudomonadati</taxon>
        <taxon>Bacteroidota</taxon>
        <taxon>Sphingobacteriia</taxon>
        <taxon>Sphingobacteriales</taxon>
        <taxon>Sphingobacteriaceae</taxon>
        <taxon>Mucilaginibacter</taxon>
    </lineage>
</organism>
<dbReference type="InterPro" id="IPR024467">
    <property type="entry name" value="Xre/MbcA/ParS-like_toxin-bd"/>
</dbReference>
<feature type="domain" description="Antitoxin Xre/MbcA/ParS-like toxin-binding" evidence="1">
    <location>
        <begin position="101"/>
        <end position="150"/>
    </location>
</feature>
<proteinExistence type="predicted"/>
<dbReference type="Proteomes" id="UP000282759">
    <property type="component" value="Unassembled WGS sequence"/>
</dbReference>
<dbReference type="Pfam" id="PF09722">
    <property type="entry name" value="Xre_MbcA_ParS_C"/>
    <property type="match status" value="1"/>
</dbReference>